<name>A0A433QUK2_9FUNG</name>
<keyword evidence="2" id="KW-1185">Reference proteome</keyword>
<dbReference type="EMBL" id="RBNJ01001164">
    <property type="protein sequence ID" value="RUS33481.1"/>
    <property type="molecule type" value="Genomic_DNA"/>
</dbReference>
<dbReference type="InterPro" id="IPR011990">
    <property type="entry name" value="TPR-like_helical_dom_sf"/>
</dbReference>
<gene>
    <name evidence="1" type="ORF">BC938DRAFT_471455</name>
</gene>
<dbReference type="Proteomes" id="UP000274822">
    <property type="component" value="Unassembled WGS sequence"/>
</dbReference>
<proteinExistence type="predicted"/>
<accession>A0A433QUK2</accession>
<protein>
    <submittedName>
        <fullName evidence="1">Uncharacterized protein</fullName>
    </submittedName>
</protein>
<organism evidence="1 2">
    <name type="scientific">Jimgerdemannia flammicorona</name>
    <dbReference type="NCBI Taxonomy" id="994334"/>
    <lineage>
        <taxon>Eukaryota</taxon>
        <taxon>Fungi</taxon>
        <taxon>Fungi incertae sedis</taxon>
        <taxon>Mucoromycota</taxon>
        <taxon>Mucoromycotina</taxon>
        <taxon>Endogonomycetes</taxon>
        <taxon>Endogonales</taxon>
        <taxon>Endogonaceae</taxon>
        <taxon>Jimgerdemannia</taxon>
    </lineage>
</organism>
<comment type="caution">
    <text evidence="1">The sequence shown here is derived from an EMBL/GenBank/DDBJ whole genome shotgun (WGS) entry which is preliminary data.</text>
</comment>
<dbReference type="AlphaFoldDB" id="A0A433QUK2"/>
<evidence type="ECO:0000313" key="2">
    <source>
        <dbReference type="Proteomes" id="UP000274822"/>
    </source>
</evidence>
<dbReference type="Gene3D" id="1.25.40.10">
    <property type="entry name" value="Tetratricopeptide repeat domain"/>
    <property type="match status" value="1"/>
</dbReference>
<reference evidence="1 2" key="1">
    <citation type="journal article" date="2018" name="New Phytol.">
        <title>Phylogenomics of Endogonaceae and evolution of mycorrhizas within Mucoromycota.</title>
        <authorList>
            <person name="Chang Y."/>
            <person name="Desiro A."/>
            <person name="Na H."/>
            <person name="Sandor L."/>
            <person name="Lipzen A."/>
            <person name="Clum A."/>
            <person name="Barry K."/>
            <person name="Grigoriev I.V."/>
            <person name="Martin F.M."/>
            <person name="Stajich J.E."/>
            <person name="Smith M.E."/>
            <person name="Bonito G."/>
            <person name="Spatafora J.W."/>
        </authorList>
    </citation>
    <scope>NUCLEOTIDE SEQUENCE [LARGE SCALE GENOMIC DNA]</scope>
    <source>
        <strain evidence="1 2">AD002</strain>
    </source>
</reference>
<evidence type="ECO:0000313" key="1">
    <source>
        <dbReference type="EMBL" id="RUS33481.1"/>
    </source>
</evidence>
<sequence length="104" mass="11821">MLIIYHHHGKYDKAAAVRTGARERVLQAEHRGTASSLNNLLLGYLRESVELAMLYDCQDKCDRTELLYELTKVGQEKTLEKKALGNNTISGRSGWTLQWPGMTR</sequence>